<evidence type="ECO:0000313" key="3">
    <source>
        <dbReference type="Proteomes" id="UP000030491"/>
    </source>
</evidence>
<keyword evidence="1" id="KW-0812">Transmembrane</keyword>
<reference evidence="3" key="1">
    <citation type="journal article" date="2014" name="Sci. Data">
        <title>Genomes of diverse isolates of the marine cyanobacterium Prochlorococcus.</title>
        <authorList>
            <person name="Biller S."/>
            <person name="Berube P."/>
            <person name="Thompson J."/>
            <person name="Kelly L."/>
            <person name="Roggensack S."/>
            <person name="Awad L."/>
            <person name="Roache-Johnson K."/>
            <person name="Ding H."/>
            <person name="Giovannoni S.J."/>
            <person name="Moore L.R."/>
            <person name="Chisholm S.W."/>
        </authorList>
    </citation>
    <scope>NUCLEOTIDE SEQUENCE [LARGE SCALE GENOMIC DNA]</scope>
</reference>
<dbReference type="Proteomes" id="UP000030491">
    <property type="component" value="Unassembled WGS sequence"/>
</dbReference>
<protein>
    <submittedName>
        <fullName evidence="2">Uncharacterized protein</fullName>
    </submittedName>
</protein>
<dbReference type="OrthoDB" id="542410at2"/>
<keyword evidence="1" id="KW-1133">Transmembrane helix</keyword>
<evidence type="ECO:0000313" key="2">
    <source>
        <dbReference type="EMBL" id="KGF93816.1"/>
    </source>
</evidence>
<evidence type="ECO:0000256" key="1">
    <source>
        <dbReference type="SAM" id="Phobius"/>
    </source>
</evidence>
<dbReference type="AlphaFoldDB" id="A0A0A1ZYZ2"/>
<proteinExistence type="predicted"/>
<dbReference type="RefSeq" id="WP_032512812.1">
    <property type="nucleotide sequence ID" value="NZ_JNAJ01000001.1"/>
</dbReference>
<dbReference type="EMBL" id="JNAJ01000001">
    <property type="protein sequence ID" value="KGF93816.1"/>
    <property type="molecule type" value="Genomic_DNA"/>
</dbReference>
<gene>
    <name evidence="2" type="ORF">EU93_0010</name>
</gene>
<feature type="transmembrane region" description="Helical" evidence="1">
    <location>
        <begin position="12"/>
        <end position="34"/>
    </location>
</feature>
<sequence length="60" mass="6501">MTDLYSASSSVIPFTALLWCFYPVAVLVIIELLLGGGFDDDNNDDQDGGMLIPAYSRSNV</sequence>
<accession>A0A0A1ZYZ2</accession>
<keyword evidence="1" id="KW-0472">Membrane</keyword>
<name>A0A0A1ZYZ2_PROMR</name>
<organism evidence="2 3">
    <name type="scientific">Prochlorococcus marinus str. MIT 9116</name>
    <dbReference type="NCBI Taxonomy" id="167544"/>
    <lineage>
        <taxon>Bacteria</taxon>
        <taxon>Bacillati</taxon>
        <taxon>Cyanobacteriota</taxon>
        <taxon>Cyanophyceae</taxon>
        <taxon>Synechococcales</taxon>
        <taxon>Prochlorococcaceae</taxon>
        <taxon>Prochlorococcus</taxon>
    </lineage>
</organism>
<comment type="caution">
    <text evidence="2">The sequence shown here is derived from an EMBL/GenBank/DDBJ whole genome shotgun (WGS) entry which is preliminary data.</text>
</comment>